<name>A0AAQ3L022_9LILI</name>
<keyword evidence="4" id="KW-1185">Reference proteome</keyword>
<dbReference type="Pfam" id="PF20431">
    <property type="entry name" value="E_motif"/>
    <property type="match status" value="1"/>
</dbReference>
<dbReference type="InterPro" id="IPR046849">
    <property type="entry name" value="E2_motif"/>
</dbReference>
<dbReference type="EMBL" id="CP136897">
    <property type="protein sequence ID" value="WOL18273.1"/>
    <property type="molecule type" value="Genomic_DNA"/>
</dbReference>
<dbReference type="InterPro" id="IPR011990">
    <property type="entry name" value="TPR-like_helical_dom_sf"/>
</dbReference>
<evidence type="ECO:0000313" key="3">
    <source>
        <dbReference type="EMBL" id="WOL18273.1"/>
    </source>
</evidence>
<dbReference type="Pfam" id="PF20430">
    <property type="entry name" value="Eplus_motif"/>
    <property type="match status" value="1"/>
</dbReference>
<feature type="repeat" description="PPR" evidence="2">
    <location>
        <begin position="211"/>
        <end position="246"/>
    </location>
</feature>
<dbReference type="GO" id="GO:0003723">
    <property type="term" value="F:RNA binding"/>
    <property type="evidence" value="ECO:0007669"/>
    <property type="project" value="InterPro"/>
</dbReference>
<feature type="repeat" description="PPR" evidence="2">
    <location>
        <begin position="414"/>
        <end position="448"/>
    </location>
</feature>
<evidence type="ECO:0000256" key="2">
    <source>
        <dbReference type="PROSITE-ProRule" id="PRU00708"/>
    </source>
</evidence>
<feature type="repeat" description="PPR" evidence="2">
    <location>
        <begin position="313"/>
        <end position="347"/>
    </location>
</feature>
<feature type="repeat" description="PPR" evidence="2">
    <location>
        <begin position="110"/>
        <end position="144"/>
    </location>
</feature>
<organism evidence="3 4">
    <name type="scientific">Canna indica</name>
    <name type="common">Indian-shot</name>
    <dbReference type="NCBI Taxonomy" id="4628"/>
    <lineage>
        <taxon>Eukaryota</taxon>
        <taxon>Viridiplantae</taxon>
        <taxon>Streptophyta</taxon>
        <taxon>Embryophyta</taxon>
        <taxon>Tracheophyta</taxon>
        <taxon>Spermatophyta</taxon>
        <taxon>Magnoliopsida</taxon>
        <taxon>Liliopsida</taxon>
        <taxon>Zingiberales</taxon>
        <taxon>Cannaceae</taxon>
        <taxon>Canna</taxon>
    </lineage>
</organism>
<reference evidence="3 4" key="1">
    <citation type="submission" date="2023-10" db="EMBL/GenBank/DDBJ databases">
        <title>Chromosome-scale genome assembly provides insights into flower coloration mechanisms of Canna indica.</title>
        <authorList>
            <person name="Li C."/>
        </authorList>
    </citation>
    <scope>NUCLEOTIDE SEQUENCE [LARGE SCALE GENOMIC DNA]</scope>
    <source>
        <tissue evidence="3">Flower</tissue>
    </source>
</reference>
<dbReference type="PANTHER" id="PTHR47926">
    <property type="entry name" value="PENTATRICOPEPTIDE REPEAT-CONTAINING PROTEIN"/>
    <property type="match status" value="1"/>
</dbReference>
<evidence type="ECO:0000313" key="4">
    <source>
        <dbReference type="Proteomes" id="UP001327560"/>
    </source>
</evidence>
<dbReference type="NCBIfam" id="TIGR00756">
    <property type="entry name" value="PPR"/>
    <property type="match status" value="4"/>
</dbReference>
<dbReference type="GO" id="GO:0009451">
    <property type="term" value="P:RNA modification"/>
    <property type="evidence" value="ECO:0007669"/>
    <property type="project" value="InterPro"/>
</dbReference>
<dbReference type="FunFam" id="1.25.40.10:FF:000309">
    <property type="entry name" value="Pentatricopeptide repeat-containing protein, chloroplastic"/>
    <property type="match status" value="1"/>
</dbReference>
<protein>
    <submittedName>
        <fullName evidence="3">Pentatricopeptide repeat-containing protein</fullName>
    </submittedName>
</protein>
<keyword evidence="1" id="KW-0677">Repeat</keyword>
<dbReference type="Pfam" id="PF13041">
    <property type="entry name" value="PPR_2"/>
    <property type="match status" value="2"/>
</dbReference>
<dbReference type="FunFam" id="1.25.40.10:FF:000344">
    <property type="entry name" value="Pentatricopeptide repeat-containing protein"/>
    <property type="match status" value="1"/>
</dbReference>
<dbReference type="AlphaFoldDB" id="A0AAQ3L022"/>
<accession>A0AAQ3L022</accession>
<dbReference type="PANTHER" id="PTHR47926:SF396">
    <property type="entry name" value="PENTATRICOPEPTIDE REPEAT-CONTAINING PROTEIN"/>
    <property type="match status" value="1"/>
</dbReference>
<gene>
    <name evidence="3" type="ORF">Cni_G27066</name>
</gene>
<dbReference type="Proteomes" id="UP001327560">
    <property type="component" value="Chromosome 8"/>
</dbReference>
<dbReference type="InterPro" id="IPR046848">
    <property type="entry name" value="E_motif"/>
</dbReference>
<evidence type="ECO:0000256" key="1">
    <source>
        <dbReference type="ARBA" id="ARBA00022737"/>
    </source>
</evidence>
<dbReference type="Pfam" id="PF01535">
    <property type="entry name" value="PPR"/>
    <property type="match status" value="3"/>
</dbReference>
<dbReference type="Gene3D" id="1.25.40.10">
    <property type="entry name" value="Tetratricopeptide repeat domain"/>
    <property type="match status" value="4"/>
</dbReference>
<dbReference type="PROSITE" id="PS51375">
    <property type="entry name" value="PPR"/>
    <property type="match status" value="5"/>
</dbReference>
<dbReference type="FunFam" id="1.25.40.10:FF:000031">
    <property type="entry name" value="Pentatricopeptide repeat-containing protein mitochondrial"/>
    <property type="match status" value="1"/>
</dbReference>
<dbReference type="InterPro" id="IPR046960">
    <property type="entry name" value="PPR_At4g14850-like_plant"/>
</dbReference>
<proteinExistence type="predicted"/>
<dbReference type="SUPFAM" id="SSF48452">
    <property type="entry name" value="TPR-like"/>
    <property type="match status" value="1"/>
</dbReference>
<sequence>MAATLSARRSPAHLCLSRRLVSSSKATPSAFAPAAMAVAAPGTGSIADRVISLLSAADHPAHLAQIHALLLSSGLHHSPFLASTFLLTAPRSHQLAHARQFFDEIPHPNDPRLFNAVIRLHSYHNAFYYALRLYRQMLRSNIIPDGFTLPPVLKACDGLPSHAVGRAVHAQVLYLGFESDIFVQNGIISMYTKCRDIPCARAVFDMLSARNVVSWTSILSGCTQNGFPLEALNLYRRMRLESDVRPDFIILVSVLKAYTDVEDLEHGKSVHGLVIKGGFEDEPDLNMTLTAMYAKCGQVLVAKLLFDRAKSMDVIMWNTMISGYAKNGHASEAIDLFKEMISRRVKPDSIALRSAILACAQVGSLEIARQMENYTNDSEFKDDVFVKTALIDMYAKCGSIDQAHAIFMRTLDKDVVVWSAMITGYGLHGRGHEAMRLFNEMKHAGVRPNDVTFVGLLSACNHAGLVEEGWNYFHSMKYYGIEPQHQHYACVVDLLSRAGKLEKAYEFVRSMPIKPRLTVWGALLNACKIYGHVKLGEYVAEHVFALEPSNAGHYVKLSNIYASTGMWSEVAKVRVLMKERGVTKAIGCSMIDIKGELHSFRAGDKSHPRSKEIFVMLSELESKLKESGFVPHLSSDLHDLNMEEKERFTVPS</sequence>
<dbReference type="FunFam" id="1.25.40.10:FF:000366">
    <property type="entry name" value="Pentatricopeptide (PPR) repeat-containing protein"/>
    <property type="match status" value="1"/>
</dbReference>
<feature type="repeat" description="PPR" evidence="2">
    <location>
        <begin position="449"/>
        <end position="483"/>
    </location>
</feature>
<dbReference type="InterPro" id="IPR002885">
    <property type="entry name" value="PPR_rpt"/>
</dbReference>